<evidence type="ECO:0000313" key="4">
    <source>
        <dbReference type="Proteomes" id="UP000824890"/>
    </source>
</evidence>
<dbReference type="InterPro" id="IPR043424">
    <property type="entry name" value="BLT-like"/>
</dbReference>
<dbReference type="SUPFAM" id="SSF54593">
    <property type="entry name" value="Glyoxalase/Bleomycin resistance protein/Dihydroxybiphenyl dioxygenase"/>
    <property type="match status" value="1"/>
</dbReference>
<feature type="region of interest" description="Disordered" evidence="2">
    <location>
        <begin position="414"/>
        <end position="513"/>
    </location>
</feature>
<name>A0ABQ7XMU3_BRANA</name>
<feature type="compositionally biased region" description="Low complexity" evidence="2">
    <location>
        <begin position="57"/>
        <end position="69"/>
    </location>
</feature>
<feature type="coiled-coil region" evidence="1">
    <location>
        <begin position="249"/>
        <end position="350"/>
    </location>
</feature>
<feature type="region of interest" description="Disordered" evidence="2">
    <location>
        <begin position="184"/>
        <end position="203"/>
    </location>
</feature>
<feature type="compositionally biased region" description="Basic and acidic residues" evidence="2">
    <location>
        <begin position="452"/>
        <end position="463"/>
    </location>
</feature>
<feature type="compositionally biased region" description="Basic residues" evidence="2">
    <location>
        <begin position="34"/>
        <end position="47"/>
    </location>
</feature>
<comment type="caution">
    <text evidence="3">The sequence shown here is derived from an EMBL/GenBank/DDBJ whole genome shotgun (WGS) entry which is preliminary data.</text>
</comment>
<evidence type="ECO:0000256" key="1">
    <source>
        <dbReference type="SAM" id="Coils"/>
    </source>
</evidence>
<feature type="non-terminal residue" evidence="3">
    <location>
        <position position="1"/>
    </location>
</feature>
<dbReference type="Proteomes" id="UP000824890">
    <property type="component" value="Unassembled WGS sequence"/>
</dbReference>
<evidence type="ECO:0008006" key="5">
    <source>
        <dbReference type="Google" id="ProtNLM"/>
    </source>
</evidence>
<reference evidence="3 4" key="1">
    <citation type="submission" date="2021-05" db="EMBL/GenBank/DDBJ databases">
        <title>Genome Assembly of Synthetic Allotetraploid Brassica napus Reveals Homoeologous Exchanges between Subgenomes.</title>
        <authorList>
            <person name="Davis J.T."/>
        </authorList>
    </citation>
    <scope>NUCLEOTIDE SEQUENCE [LARGE SCALE GENOMIC DNA]</scope>
    <source>
        <strain evidence="4">cv. Da-Ae</strain>
        <tissue evidence="3">Seedling</tissue>
    </source>
</reference>
<feature type="region of interest" description="Disordered" evidence="2">
    <location>
        <begin position="99"/>
        <end position="139"/>
    </location>
</feature>
<accession>A0ABQ7XMU3</accession>
<feature type="compositionally biased region" description="Basic and acidic residues" evidence="2">
    <location>
        <begin position="1"/>
        <end position="11"/>
    </location>
</feature>
<feature type="compositionally biased region" description="Acidic residues" evidence="2">
    <location>
        <begin position="438"/>
        <end position="449"/>
    </location>
</feature>
<protein>
    <recommendedName>
        <fullName evidence="5">VOC domain-containing protein</fullName>
    </recommendedName>
</protein>
<dbReference type="EMBL" id="JAGKQM010000019">
    <property type="protein sequence ID" value="KAH0857269.1"/>
    <property type="molecule type" value="Genomic_DNA"/>
</dbReference>
<feature type="compositionally biased region" description="Basic and acidic residues" evidence="2">
    <location>
        <begin position="493"/>
        <end position="510"/>
    </location>
</feature>
<dbReference type="PANTHER" id="PTHR31071:SF38">
    <property type="entry name" value="INTRACELLULAR PROTEIN TRANSPORT PROTEIN USO1-LIKE PROTEIN"/>
    <property type="match status" value="1"/>
</dbReference>
<feature type="region of interest" description="Disordered" evidence="2">
    <location>
        <begin position="1"/>
        <end position="69"/>
    </location>
</feature>
<dbReference type="PANTHER" id="PTHR31071">
    <property type="entry name" value="GB|AAF24581.1"/>
    <property type="match status" value="1"/>
</dbReference>
<dbReference type="Gene3D" id="3.10.180.10">
    <property type="entry name" value="2,3-Dihydroxybiphenyl 1,2-Dioxygenase, domain 1"/>
    <property type="match status" value="1"/>
</dbReference>
<sequence>PLSSKEMKSKEEEEEDGGGGGGEGQKGKSLIEKLRRRAVSVGHRRVFRPPSTPAHISFNPNNPSSSSKFASSSRKLAASLWEFYQYYDQDHDIPPVAKMHRAPYSSGGDPSNRRLRHGHGKSAVGDNGLDLTDDQPESAGSIRKQIGQMLMKHHQLTQRNDHPLQPLSPASSLEVAPYKGAITPGSSLDLHGRRRAGEPNNNNLKTSTELLKVLNRIWSLEEQHSANISLIKSLKSELAHSRARIKELLRCQQADRREMDELVKQLAEERLSKDTKERDRLSSAVQSLEEERKLRRRSESLQRKLARELSEAKSTLSHCVDEMERGSKSKKMLERLCDEFARGIKSYEREVHGLKQKVDKSWEGWGEEDQMVLCIAETWLDERIQSGEEGSVLEKLKLEIEAFLESKQKLSGNEIPKNRRSSLESAPFHATSAPIQEVDSEEEEEEDSNCFELKKHGTVERRRSQSPSSLQVKFEDQMAWAMSNNEKKKKNKSRDIEADKGEKEGEKERNNAVGEMIRTHRRLLSETQGIDEGSCSYQPSRRAESPIRHWNPRAMTSDLTAQGVKDNTLKAKLSEARTKKMATASFRWILQLHKDVPEAARFYAQGLDFSVNVVTLRWAELQSGPLKLALMQSPSDHVVSEKGYSSLLSFTVTDINTSISKLMELGGELDGSIKYEVHGKVASVRCLDGHVLGLYEPS</sequence>
<organism evidence="3 4">
    <name type="scientific">Brassica napus</name>
    <name type="common">Rape</name>
    <dbReference type="NCBI Taxonomy" id="3708"/>
    <lineage>
        <taxon>Eukaryota</taxon>
        <taxon>Viridiplantae</taxon>
        <taxon>Streptophyta</taxon>
        <taxon>Embryophyta</taxon>
        <taxon>Tracheophyta</taxon>
        <taxon>Spermatophyta</taxon>
        <taxon>Magnoliopsida</taxon>
        <taxon>eudicotyledons</taxon>
        <taxon>Gunneridae</taxon>
        <taxon>Pentapetalae</taxon>
        <taxon>rosids</taxon>
        <taxon>malvids</taxon>
        <taxon>Brassicales</taxon>
        <taxon>Brassicaceae</taxon>
        <taxon>Brassiceae</taxon>
        <taxon>Brassica</taxon>
    </lineage>
</organism>
<evidence type="ECO:0000256" key="2">
    <source>
        <dbReference type="SAM" id="MobiDB-lite"/>
    </source>
</evidence>
<dbReference type="InterPro" id="IPR029068">
    <property type="entry name" value="Glyas_Bleomycin-R_OHBP_Dase"/>
</dbReference>
<gene>
    <name evidence="3" type="ORF">HID58_085530</name>
</gene>
<keyword evidence="1" id="KW-0175">Coiled coil</keyword>
<proteinExistence type="predicted"/>
<keyword evidence="4" id="KW-1185">Reference proteome</keyword>
<evidence type="ECO:0000313" key="3">
    <source>
        <dbReference type="EMBL" id="KAH0857269.1"/>
    </source>
</evidence>